<evidence type="ECO:0000313" key="1">
    <source>
        <dbReference type="EMBL" id="KAG8225965.1"/>
    </source>
</evidence>
<protein>
    <submittedName>
        <fullName evidence="1">Uncharacterized protein</fullName>
    </submittedName>
</protein>
<dbReference type="Proteomes" id="UP000792457">
    <property type="component" value="Unassembled WGS sequence"/>
</dbReference>
<reference evidence="1" key="1">
    <citation type="submission" date="2013-04" db="EMBL/GenBank/DDBJ databases">
        <authorList>
            <person name="Qu J."/>
            <person name="Murali S.C."/>
            <person name="Bandaranaike D."/>
            <person name="Bellair M."/>
            <person name="Blankenburg K."/>
            <person name="Chao H."/>
            <person name="Dinh H."/>
            <person name="Doddapaneni H."/>
            <person name="Downs B."/>
            <person name="Dugan-Rocha S."/>
            <person name="Elkadiri S."/>
            <person name="Gnanaolivu R.D."/>
            <person name="Hernandez B."/>
            <person name="Javaid M."/>
            <person name="Jayaseelan J.C."/>
            <person name="Lee S."/>
            <person name="Li M."/>
            <person name="Ming W."/>
            <person name="Munidasa M."/>
            <person name="Muniz J."/>
            <person name="Nguyen L."/>
            <person name="Ongeri F."/>
            <person name="Osuji N."/>
            <person name="Pu L.-L."/>
            <person name="Puazo M."/>
            <person name="Qu C."/>
            <person name="Quiroz J."/>
            <person name="Raj R."/>
            <person name="Weissenberger G."/>
            <person name="Xin Y."/>
            <person name="Zou X."/>
            <person name="Han Y."/>
            <person name="Richards S."/>
            <person name="Worley K."/>
            <person name="Muzny D."/>
            <person name="Gibbs R."/>
        </authorList>
    </citation>
    <scope>NUCLEOTIDE SEQUENCE</scope>
    <source>
        <strain evidence="1">Sampled in the wild</strain>
    </source>
</reference>
<name>A0A8K0NVD0_LADFU</name>
<keyword evidence="2" id="KW-1185">Reference proteome</keyword>
<reference evidence="1" key="2">
    <citation type="submission" date="2017-10" db="EMBL/GenBank/DDBJ databases">
        <title>Ladona fulva Genome sequencing and assembly.</title>
        <authorList>
            <person name="Murali S."/>
            <person name="Richards S."/>
            <person name="Bandaranaike D."/>
            <person name="Bellair M."/>
            <person name="Blankenburg K."/>
            <person name="Chao H."/>
            <person name="Dinh H."/>
            <person name="Doddapaneni H."/>
            <person name="Dugan-Rocha S."/>
            <person name="Elkadiri S."/>
            <person name="Gnanaolivu R."/>
            <person name="Hernandez B."/>
            <person name="Skinner E."/>
            <person name="Javaid M."/>
            <person name="Lee S."/>
            <person name="Li M."/>
            <person name="Ming W."/>
            <person name="Munidasa M."/>
            <person name="Muniz J."/>
            <person name="Nguyen L."/>
            <person name="Hughes D."/>
            <person name="Osuji N."/>
            <person name="Pu L.-L."/>
            <person name="Puazo M."/>
            <person name="Qu C."/>
            <person name="Quiroz J."/>
            <person name="Raj R."/>
            <person name="Weissenberger G."/>
            <person name="Xin Y."/>
            <person name="Zou X."/>
            <person name="Han Y."/>
            <person name="Worley K."/>
            <person name="Muzny D."/>
            <person name="Gibbs R."/>
        </authorList>
    </citation>
    <scope>NUCLEOTIDE SEQUENCE</scope>
    <source>
        <strain evidence="1">Sampled in the wild</strain>
    </source>
</reference>
<sequence length="157" mass="19033">MVYSGKGMGTNFTAIRHSNAIMKNLIHDYMNKLHIAEELLRKETFVCATLNRKRYLQFVLNNKQKWWRWFKSTKVQCKWKDKREVRMISTKNKHEMRQIITQLSCIDRVNQMVVYYSLPMKLRQYQIIFFHFLDHYVSSGKEIFHKVTGRCDKSLTF</sequence>
<gene>
    <name evidence="1" type="ORF">J437_LFUL006194</name>
</gene>
<evidence type="ECO:0000313" key="2">
    <source>
        <dbReference type="Proteomes" id="UP000792457"/>
    </source>
</evidence>
<dbReference type="EMBL" id="KZ308260">
    <property type="protein sequence ID" value="KAG8225965.1"/>
    <property type="molecule type" value="Genomic_DNA"/>
</dbReference>
<proteinExistence type="predicted"/>
<dbReference type="AlphaFoldDB" id="A0A8K0NVD0"/>
<organism evidence="1 2">
    <name type="scientific">Ladona fulva</name>
    <name type="common">Scarce chaser dragonfly</name>
    <name type="synonym">Libellula fulva</name>
    <dbReference type="NCBI Taxonomy" id="123851"/>
    <lineage>
        <taxon>Eukaryota</taxon>
        <taxon>Metazoa</taxon>
        <taxon>Ecdysozoa</taxon>
        <taxon>Arthropoda</taxon>
        <taxon>Hexapoda</taxon>
        <taxon>Insecta</taxon>
        <taxon>Pterygota</taxon>
        <taxon>Palaeoptera</taxon>
        <taxon>Odonata</taxon>
        <taxon>Epiprocta</taxon>
        <taxon>Anisoptera</taxon>
        <taxon>Libelluloidea</taxon>
        <taxon>Libellulidae</taxon>
        <taxon>Ladona</taxon>
    </lineage>
</organism>
<accession>A0A8K0NVD0</accession>
<comment type="caution">
    <text evidence="1">The sequence shown here is derived from an EMBL/GenBank/DDBJ whole genome shotgun (WGS) entry which is preliminary data.</text>
</comment>